<organism evidence="1 2">
    <name type="scientific">Coniosporium uncinatum</name>
    <dbReference type="NCBI Taxonomy" id="93489"/>
    <lineage>
        <taxon>Eukaryota</taxon>
        <taxon>Fungi</taxon>
        <taxon>Dikarya</taxon>
        <taxon>Ascomycota</taxon>
        <taxon>Pezizomycotina</taxon>
        <taxon>Dothideomycetes</taxon>
        <taxon>Dothideomycetes incertae sedis</taxon>
        <taxon>Coniosporium</taxon>
    </lineage>
</organism>
<name>A0ACC3DWE5_9PEZI</name>
<proteinExistence type="predicted"/>
<feature type="non-terminal residue" evidence="1">
    <location>
        <position position="261"/>
    </location>
</feature>
<protein>
    <submittedName>
        <fullName evidence="1">Uncharacterized protein</fullName>
    </submittedName>
</protein>
<gene>
    <name evidence="1" type="ORF">LTS18_011963</name>
</gene>
<accession>A0ACC3DWE5</accession>
<dbReference type="Proteomes" id="UP001186974">
    <property type="component" value="Unassembled WGS sequence"/>
</dbReference>
<comment type="caution">
    <text evidence="1">The sequence shown here is derived from an EMBL/GenBank/DDBJ whole genome shotgun (WGS) entry which is preliminary data.</text>
</comment>
<evidence type="ECO:0000313" key="2">
    <source>
        <dbReference type="Proteomes" id="UP001186974"/>
    </source>
</evidence>
<reference evidence="1" key="1">
    <citation type="submission" date="2024-09" db="EMBL/GenBank/DDBJ databases">
        <title>Black Yeasts Isolated from many extreme environments.</title>
        <authorList>
            <person name="Coleine C."/>
            <person name="Stajich J.E."/>
            <person name="Selbmann L."/>
        </authorList>
    </citation>
    <scope>NUCLEOTIDE SEQUENCE</scope>
    <source>
        <strain evidence="1">CCFEE 5737</strain>
    </source>
</reference>
<dbReference type="EMBL" id="JAWDJW010000352">
    <property type="protein sequence ID" value="KAK3080917.1"/>
    <property type="molecule type" value="Genomic_DNA"/>
</dbReference>
<keyword evidence="2" id="KW-1185">Reference proteome</keyword>
<sequence>MQMQSAGGLSVDIYSYAWVQDPIVNAFIPHSGAISSSSAGILQPNNNAAWFNTSVALDCGDASAGLQASIACVRTKPFQALLDATRPENALAGVAGSFSPTVDGKVIFADAAQRLEDGNFIKRPYFIGNTNYEAGLFKLVALASNITTPEIVWDLLNLIAFNCPARSAAQARANAGVPVWRYRYFGEFPNTRLSINPPSGAWHGSELPIVWGTSAYASGRPNTAAETSISNYMRGAWAAFAKDPENAFARAPYNFPRYSSR</sequence>
<evidence type="ECO:0000313" key="1">
    <source>
        <dbReference type="EMBL" id="KAK3080917.1"/>
    </source>
</evidence>